<evidence type="ECO:0000313" key="9">
    <source>
        <dbReference type="Proteomes" id="UP000203229"/>
    </source>
</evidence>
<dbReference type="PRINTS" id="PR00125">
    <property type="entry name" value="ATPASEDELTA"/>
</dbReference>
<gene>
    <name evidence="7 8" type="primary">atpH</name>
    <name evidence="8" type="ORF">SCORR_v1c00470</name>
</gene>
<organism evidence="8 9">
    <name type="scientific">Spiroplasma corruscae</name>
    <dbReference type="NCBI Taxonomy" id="216934"/>
    <lineage>
        <taxon>Bacteria</taxon>
        <taxon>Bacillati</taxon>
        <taxon>Mycoplasmatota</taxon>
        <taxon>Mollicutes</taxon>
        <taxon>Entomoplasmatales</taxon>
        <taxon>Spiroplasmataceae</taxon>
        <taxon>Spiroplasma</taxon>
    </lineage>
</organism>
<keyword evidence="9" id="KW-1185">Reference proteome</keyword>
<dbReference type="KEGG" id="scou:SCORR_v1c00470"/>
<comment type="function">
    <text evidence="7">This protein is part of the stalk that links CF(0) to CF(1). It either transmits conformational changes from CF(0) to CF(1) or is implicated in proton conduction.</text>
</comment>
<dbReference type="OrthoDB" id="389583at2"/>
<dbReference type="GO" id="GO:0045259">
    <property type="term" value="C:proton-transporting ATP synthase complex"/>
    <property type="evidence" value="ECO:0007669"/>
    <property type="project" value="UniProtKB-KW"/>
</dbReference>
<dbReference type="AlphaFoldDB" id="A0A222EMT4"/>
<dbReference type="Gene3D" id="1.10.520.20">
    <property type="entry name" value="N-terminal domain of the delta subunit of the F1F0-ATP synthase"/>
    <property type="match status" value="1"/>
</dbReference>
<dbReference type="Pfam" id="PF00213">
    <property type="entry name" value="OSCP"/>
    <property type="match status" value="1"/>
</dbReference>
<evidence type="ECO:0000256" key="7">
    <source>
        <dbReference type="HAMAP-Rule" id="MF_01416"/>
    </source>
</evidence>
<accession>A0A222EMT4</accession>
<evidence type="ECO:0000256" key="3">
    <source>
        <dbReference type="ARBA" id="ARBA00022781"/>
    </source>
</evidence>
<evidence type="ECO:0000256" key="1">
    <source>
        <dbReference type="ARBA" id="ARBA00004370"/>
    </source>
</evidence>
<keyword evidence="7" id="KW-0139">CF(1)</keyword>
<dbReference type="InterPro" id="IPR000711">
    <property type="entry name" value="ATPase_OSCP/dsu"/>
</dbReference>
<name>A0A222EMT4_9MOLU</name>
<dbReference type="GO" id="GO:0046933">
    <property type="term" value="F:proton-transporting ATP synthase activity, rotational mechanism"/>
    <property type="evidence" value="ECO:0007669"/>
    <property type="project" value="UniProtKB-UniRule"/>
</dbReference>
<keyword evidence="3 7" id="KW-0375">Hydrogen ion transport</keyword>
<keyword evidence="4 7" id="KW-0406">Ion transport</keyword>
<keyword evidence="6 7" id="KW-0066">ATP synthesis</keyword>
<evidence type="ECO:0000256" key="2">
    <source>
        <dbReference type="ARBA" id="ARBA00022448"/>
    </source>
</evidence>
<dbReference type="RefSeq" id="WP_094048008.1">
    <property type="nucleotide sequence ID" value="NZ_CP022535.1"/>
</dbReference>
<evidence type="ECO:0000313" key="8">
    <source>
        <dbReference type="EMBL" id="ASP27822.1"/>
    </source>
</evidence>
<evidence type="ECO:0000256" key="5">
    <source>
        <dbReference type="ARBA" id="ARBA00023136"/>
    </source>
</evidence>
<dbReference type="GO" id="GO:0005886">
    <property type="term" value="C:plasma membrane"/>
    <property type="evidence" value="ECO:0007669"/>
    <property type="project" value="UniProtKB-SubCell"/>
</dbReference>
<sequence>MEKQNIIHNWAIAISNLAIEDKKTDEYIASIKDLITLFEKNWDVKEFFSNNFIEETVKEKVIDVSLKKQINDLLINALKLMVKRKVFDSVCSILKYSLKLLYESKNIENGIVLSSVKISDSMITTIEQKLSTKLNKKVKLENVIDESIIAGILVEVANKSYDFSIKGKIEDIKNDLKENRN</sequence>
<dbReference type="Proteomes" id="UP000203229">
    <property type="component" value="Chromosome"/>
</dbReference>
<reference evidence="8 9" key="1">
    <citation type="submission" date="2017-07" db="EMBL/GenBank/DDBJ databases">
        <title>Complete genome sequence of Spiroplasma corruscae EC-1 (DSM 19793).</title>
        <authorList>
            <person name="Tsai Y.-M."/>
            <person name="Lo W.-S."/>
            <person name="Kuo C.-H."/>
        </authorList>
    </citation>
    <scope>NUCLEOTIDE SEQUENCE [LARGE SCALE GENOMIC DNA]</scope>
    <source>
        <strain evidence="8 9">EC-1</strain>
    </source>
</reference>
<comment type="similarity">
    <text evidence="7">Belongs to the ATPase delta chain family.</text>
</comment>
<comment type="function">
    <text evidence="7">F(1)F(0) ATP synthase produces ATP from ADP in the presence of a proton or sodium gradient. F-type ATPases consist of two structural domains, F(1) containing the extramembraneous catalytic core and F(0) containing the membrane proton channel, linked together by a central stalk and a peripheral stalk. During catalysis, ATP synthesis in the catalytic domain of F(1) is coupled via a rotary mechanism of the central stalk subunits to proton translocation.</text>
</comment>
<protein>
    <recommendedName>
        <fullName evidence="7">ATP synthase subunit delta</fullName>
    </recommendedName>
    <alternativeName>
        <fullName evidence="7">ATP synthase F(1) sector subunit delta</fullName>
    </alternativeName>
    <alternativeName>
        <fullName evidence="7">F-type ATPase subunit delta</fullName>
        <shortName evidence="7">F-ATPase subunit delta</shortName>
    </alternativeName>
</protein>
<proteinExistence type="inferred from homology"/>
<dbReference type="HAMAP" id="MF_01416">
    <property type="entry name" value="ATP_synth_delta_bact"/>
    <property type="match status" value="1"/>
</dbReference>
<comment type="subcellular location">
    <subcellularLocation>
        <location evidence="7">Cell membrane</location>
        <topology evidence="7">Peripheral membrane protein</topology>
    </subcellularLocation>
    <subcellularLocation>
        <location evidence="1">Membrane</location>
    </subcellularLocation>
</comment>
<dbReference type="SUPFAM" id="SSF47928">
    <property type="entry name" value="N-terminal domain of the delta subunit of the F1F0-ATP synthase"/>
    <property type="match status" value="1"/>
</dbReference>
<keyword evidence="5 7" id="KW-0472">Membrane</keyword>
<dbReference type="PANTHER" id="PTHR11910">
    <property type="entry name" value="ATP SYNTHASE DELTA CHAIN"/>
    <property type="match status" value="1"/>
</dbReference>
<evidence type="ECO:0000256" key="6">
    <source>
        <dbReference type="ARBA" id="ARBA00023310"/>
    </source>
</evidence>
<evidence type="ECO:0000256" key="4">
    <source>
        <dbReference type="ARBA" id="ARBA00023065"/>
    </source>
</evidence>
<dbReference type="NCBIfam" id="TIGR01145">
    <property type="entry name" value="ATP_synt_delta"/>
    <property type="match status" value="1"/>
</dbReference>
<dbReference type="EMBL" id="CP022535">
    <property type="protein sequence ID" value="ASP27822.1"/>
    <property type="molecule type" value="Genomic_DNA"/>
</dbReference>
<keyword evidence="2 7" id="KW-0813">Transport</keyword>
<dbReference type="InterPro" id="IPR026015">
    <property type="entry name" value="ATP_synth_OSCP/delta_N_sf"/>
</dbReference>
<keyword evidence="7" id="KW-1003">Cell membrane</keyword>